<organism evidence="2 3">
    <name type="scientific">Aspergillus welwitschiae</name>
    <dbReference type="NCBI Taxonomy" id="1341132"/>
    <lineage>
        <taxon>Eukaryota</taxon>
        <taxon>Fungi</taxon>
        <taxon>Dikarya</taxon>
        <taxon>Ascomycota</taxon>
        <taxon>Pezizomycotina</taxon>
        <taxon>Eurotiomycetes</taxon>
        <taxon>Eurotiomycetidae</taxon>
        <taxon>Eurotiales</taxon>
        <taxon>Aspergillaceae</taxon>
        <taxon>Aspergillus</taxon>
        <taxon>Aspergillus subgen. Circumdati</taxon>
    </lineage>
</organism>
<evidence type="ECO:0000256" key="1">
    <source>
        <dbReference type="SAM" id="Phobius"/>
    </source>
</evidence>
<reference evidence="2 3" key="1">
    <citation type="submission" date="2018-07" db="EMBL/GenBank/DDBJ databases">
        <title>The genomes of Aspergillus section Nigri reveals drivers in fungal speciation.</title>
        <authorList>
            <consortium name="DOE Joint Genome Institute"/>
            <person name="Vesth T.C."/>
            <person name="Nybo J."/>
            <person name="Theobald S."/>
            <person name="Brandl J."/>
            <person name="Frisvad J.C."/>
            <person name="Nielsen K.F."/>
            <person name="Lyhne E.K."/>
            <person name="Kogle M.E."/>
            <person name="Kuo A."/>
            <person name="Riley R."/>
            <person name="Clum A."/>
            <person name="Nolan M."/>
            <person name="Lipzen A."/>
            <person name="Salamov A."/>
            <person name="Henrissat B."/>
            <person name="Wiebenga A."/>
            <person name="De vries R.P."/>
            <person name="Grigoriev I.V."/>
            <person name="Mortensen U.H."/>
            <person name="Andersen M.R."/>
            <person name="Baker S.E."/>
        </authorList>
    </citation>
    <scope>NUCLEOTIDE SEQUENCE [LARGE SCALE GENOMIC DNA]</scope>
    <source>
        <strain evidence="2 3">CBS 139.54b</strain>
    </source>
</reference>
<gene>
    <name evidence="2" type="ORF">BDQ94DRAFT_429</name>
</gene>
<keyword evidence="1" id="KW-0472">Membrane</keyword>
<dbReference type="RefSeq" id="XP_026631996.1">
    <property type="nucleotide sequence ID" value="XM_026775750.1"/>
</dbReference>
<feature type="transmembrane region" description="Helical" evidence="1">
    <location>
        <begin position="100"/>
        <end position="120"/>
    </location>
</feature>
<feature type="transmembrane region" description="Helical" evidence="1">
    <location>
        <begin position="37"/>
        <end position="63"/>
    </location>
</feature>
<sequence>MMKGEQGESEDKKRVLTKKKEMNNGRVLKKGVTLERIFMFLLFVLSSDSSSLFNYLVFSLVFFSSFPCPLDFVNFFFLAFFSLAFFFFLFPPFFVRNLSFLLLCFSLLLLLFFPTGFVPFTTVYKISYFRFLCFSPNKGVS</sequence>
<feature type="transmembrane region" description="Helical" evidence="1">
    <location>
        <begin position="75"/>
        <end position="94"/>
    </location>
</feature>
<keyword evidence="1" id="KW-1133">Transmembrane helix</keyword>
<accession>A0A3F3QI35</accession>
<dbReference type="GeneID" id="38144106"/>
<evidence type="ECO:0000313" key="3">
    <source>
        <dbReference type="Proteomes" id="UP000253729"/>
    </source>
</evidence>
<proteinExistence type="predicted"/>
<dbReference type="Proteomes" id="UP000253729">
    <property type="component" value="Unassembled WGS sequence"/>
</dbReference>
<dbReference type="EMBL" id="KZ852032">
    <property type="protein sequence ID" value="RDH38974.1"/>
    <property type="molecule type" value="Genomic_DNA"/>
</dbReference>
<keyword evidence="1" id="KW-0812">Transmembrane</keyword>
<protein>
    <recommendedName>
        <fullName evidence="4">Transmembrane protein</fullName>
    </recommendedName>
</protein>
<evidence type="ECO:0000313" key="2">
    <source>
        <dbReference type="EMBL" id="RDH38974.1"/>
    </source>
</evidence>
<evidence type="ECO:0008006" key="4">
    <source>
        <dbReference type="Google" id="ProtNLM"/>
    </source>
</evidence>
<keyword evidence="3" id="KW-1185">Reference proteome</keyword>
<name>A0A3F3QI35_9EURO</name>
<dbReference type="AlphaFoldDB" id="A0A3F3QI35"/>